<protein>
    <recommendedName>
        <fullName evidence="4">Zn(2)-C6 fungal-type domain-containing protein</fullName>
    </recommendedName>
</protein>
<feature type="compositionally biased region" description="Polar residues" evidence="1">
    <location>
        <begin position="400"/>
        <end position="412"/>
    </location>
</feature>
<keyword evidence="3" id="KW-1185">Reference proteome</keyword>
<feature type="compositionally biased region" description="Basic and acidic residues" evidence="1">
    <location>
        <begin position="247"/>
        <end position="260"/>
    </location>
</feature>
<dbReference type="InParanoid" id="A0A3N4LEU0"/>
<evidence type="ECO:0000313" key="2">
    <source>
        <dbReference type="EMBL" id="RPB21410.1"/>
    </source>
</evidence>
<reference evidence="2 3" key="1">
    <citation type="journal article" date="2018" name="Nat. Ecol. Evol.">
        <title>Pezizomycetes genomes reveal the molecular basis of ectomycorrhizal truffle lifestyle.</title>
        <authorList>
            <person name="Murat C."/>
            <person name="Payen T."/>
            <person name="Noel B."/>
            <person name="Kuo A."/>
            <person name="Morin E."/>
            <person name="Chen J."/>
            <person name="Kohler A."/>
            <person name="Krizsan K."/>
            <person name="Balestrini R."/>
            <person name="Da Silva C."/>
            <person name="Montanini B."/>
            <person name="Hainaut M."/>
            <person name="Levati E."/>
            <person name="Barry K.W."/>
            <person name="Belfiori B."/>
            <person name="Cichocki N."/>
            <person name="Clum A."/>
            <person name="Dockter R.B."/>
            <person name="Fauchery L."/>
            <person name="Guy J."/>
            <person name="Iotti M."/>
            <person name="Le Tacon F."/>
            <person name="Lindquist E.A."/>
            <person name="Lipzen A."/>
            <person name="Malagnac F."/>
            <person name="Mello A."/>
            <person name="Molinier V."/>
            <person name="Miyauchi S."/>
            <person name="Poulain J."/>
            <person name="Riccioni C."/>
            <person name="Rubini A."/>
            <person name="Sitrit Y."/>
            <person name="Splivallo R."/>
            <person name="Traeger S."/>
            <person name="Wang M."/>
            <person name="Zifcakova L."/>
            <person name="Wipf D."/>
            <person name="Zambonelli A."/>
            <person name="Paolocci F."/>
            <person name="Nowrousian M."/>
            <person name="Ottonello S."/>
            <person name="Baldrian P."/>
            <person name="Spatafora J.W."/>
            <person name="Henrissat B."/>
            <person name="Nagy L.G."/>
            <person name="Aury J.M."/>
            <person name="Wincker P."/>
            <person name="Grigoriev I.V."/>
            <person name="Bonfante P."/>
            <person name="Martin F.M."/>
        </authorList>
    </citation>
    <scope>NUCLEOTIDE SEQUENCE [LARGE SCALE GENOMIC DNA]</scope>
    <source>
        <strain evidence="2 3">ATCC MYA-4762</strain>
    </source>
</reference>
<gene>
    <name evidence="2" type="ORF">L211DRAFT_869931</name>
</gene>
<feature type="region of interest" description="Disordered" evidence="1">
    <location>
        <begin position="294"/>
        <end position="464"/>
    </location>
</feature>
<feature type="compositionally biased region" description="Basic residues" evidence="1">
    <location>
        <begin position="378"/>
        <end position="387"/>
    </location>
</feature>
<accession>A0A3N4LEU0</accession>
<evidence type="ECO:0000313" key="3">
    <source>
        <dbReference type="Proteomes" id="UP000267821"/>
    </source>
</evidence>
<dbReference type="EMBL" id="ML121559">
    <property type="protein sequence ID" value="RPB21410.1"/>
    <property type="molecule type" value="Genomic_DNA"/>
</dbReference>
<dbReference type="Proteomes" id="UP000267821">
    <property type="component" value="Unassembled WGS sequence"/>
</dbReference>
<dbReference type="PANTHER" id="PTHR35392">
    <property type="entry name" value="ZN(II)2CYS6 TRANSCRIPTION FACTOR (EUROFUNG)-RELATED-RELATED"/>
    <property type="match status" value="1"/>
</dbReference>
<dbReference type="InterPro" id="IPR052973">
    <property type="entry name" value="Fungal_sec-metab_reg_TF"/>
</dbReference>
<name>A0A3N4LEU0_9PEZI</name>
<dbReference type="OrthoDB" id="5362630at2759"/>
<sequence>MRKIRDPKSEKKALHSNGLLGENIMKSRDSCSWNLGGMAPYSDADNANISNSIATSRIGATGRLGTSLTGTTLHNIPTPKLSHYSREANAHEVPGDFGGTERLSPGFDQEATGGEMKNPPTGAMSMKASTPTTGHIHGTWSQSHRFNLFVDPYFHVREGLFFPQHAAGSSVPLCESPGYHQVSPAFNQPGFSTSAYMPGSPDKDPYCPRDNYDRAYETSENTRSALPPGSQTHQPESPSPSLFGHEPASHSDLTHSGRHYSEDFGSHHSAWYSGDAVATDNFYDGSFRNHHRYSQEVRSHSPDLGNLGTQNNPPRPLGDGIQPPFSDAFSHLNRSLVVEPGQPSTSGEPTYFTPDGVNSVYLPPGTLDPRLNSQPPKPFRRALRNNKTKLNSKAVRRNSAHQTPQQLSQGAFNSAPDHGNIPGCHVLTPIDISQAGDSSGISSPQEAPKKEKPKRKPMPEEERAAVKQNRLNGVCYRCKKFKEKCRGGFPCERCQTLPLWQPVCVPMQFVEKKVFSRGLYKAHCAQQRENIKEWLVKTSTVHISNGFLPTLSLLLNEYVANDTSLLQNALWRGNGQSGFTRISSTPFGVSPANEPVALATPRFDEYLDNLIPLLISQLCSGGHEKVFIDTMNAAYRYNKKSTEGVLITLLALRIWAAQFVFFKHPWRLDLQTDPDDAPGMTVITPKGSASTRITPLPILLNQQLDSLIESKTADLELQFLTELQTRMFLKRPPDEWFGIYLAIFVFFTALEEDTWNLETWNCGVKSTEISPPIEWPLKEPPEALLDRNMRLVDVLAAHFRGVSKGHVPPFPLEGKKVEGEETAGKEQEVDYMNALAAEVKRRGDTLKSRRVSTFDPDKPNSLNMKYSCRLMIATD</sequence>
<dbReference type="PANTHER" id="PTHR35392:SF2">
    <property type="entry name" value="ZN(II)2CYS6 TRANSCRIPTION FACTOR (EUROFUNG)"/>
    <property type="match status" value="1"/>
</dbReference>
<feature type="region of interest" description="Disordered" evidence="1">
    <location>
        <begin position="193"/>
        <end position="260"/>
    </location>
</feature>
<feature type="compositionally biased region" description="Basic and acidic residues" evidence="1">
    <location>
        <begin position="201"/>
        <end position="217"/>
    </location>
</feature>
<dbReference type="AlphaFoldDB" id="A0A3N4LEU0"/>
<feature type="compositionally biased region" description="Polar residues" evidence="1">
    <location>
        <begin position="218"/>
        <end position="240"/>
    </location>
</feature>
<evidence type="ECO:0000256" key="1">
    <source>
        <dbReference type="SAM" id="MobiDB-lite"/>
    </source>
</evidence>
<organism evidence="2 3">
    <name type="scientific">Terfezia boudieri ATCC MYA-4762</name>
    <dbReference type="NCBI Taxonomy" id="1051890"/>
    <lineage>
        <taxon>Eukaryota</taxon>
        <taxon>Fungi</taxon>
        <taxon>Dikarya</taxon>
        <taxon>Ascomycota</taxon>
        <taxon>Pezizomycotina</taxon>
        <taxon>Pezizomycetes</taxon>
        <taxon>Pezizales</taxon>
        <taxon>Pezizaceae</taxon>
        <taxon>Terfezia</taxon>
    </lineage>
</organism>
<proteinExistence type="predicted"/>
<evidence type="ECO:0008006" key="4">
    <source>
        <dbReference type="Google" id="ProtNLM"/>
    </source>
</evidence>